<reference evidence="14 15" key="1">
    <citation type="submission" date="2019-01" db="EMBL/GenBank/DDBJ databases">
        <title>Geovibrio thiophilus DSM 11263, complete genome.</title>
        <authorList>
            <person name="Spring S."/>
            <person name="Bunk B."/>
            <person name="Sproer C."/>
        </authorList>
    </citation>
    <scope>NUCLEOTIDE SEQUENCE [LARGE SCALE GENOMIC DNA]</scope>
    <source>
        <strain evidence="14 15">DSM 11263</strain>
    </source>
</reference>
<accession>A0A3R6AY60</accession>
<keyword evidence="9" id="KW-0289">Folate biosynthesis</keyword>
<dbReference type="Gene3D" id="3.30.70.560">
    <property type="entry name" value="7,8-Dihydro-6-hydroxymethylpterin-pyrophosphokinase HPPK"/>
    <property type="match status" value="1"/>
</dbReference>
<keyword evidence="15" id="KW-1185">Reference proteome</keyword>
<name>A0A3R6AY60_9BACT</name>
<dbReference type="GO" id="GO:0016301">
    <property type="term" value="F:kinase activity"/>
    <property type="evidence" value="ECO:0007669"/>
    <property type="project" value="UniProtKB-KW"/>
</dbReference>
<feature type="domain" description="7,8-dihydro-6-hydroxymethylpterin-pyrophosphokinase" evidence="13">
    <location>
        <begin position="8"/>
        <end position="133"/>
    </location>
</feature>
<dbReference type="SUPFAM" id="SSF55083">
    <property type="entry name" value="6-hydroxymethyl-7,8-dihydropterin pyrophosphokinase, HPPK"/>
    <property type="match status" value="1"/>
</dbReference>
<comment type="similarity">
    <text evidence="2">Belongs to the HPPK family.</text>
</comment>
<keyword evidence="5 14" id="KW-0808">Transferase</keyword>
<dbReference type="Pfam" id="PF01288">
    <property type="entry name" value="HPPK"/>
    <property type="match status" value="1"/>
</dbReference>
<keyword evidence="8" id="KW-0067">ATP-binding</keyword>
<dbReference type="AlphaFoldDB" id="A0A3R6AY60"/>
<dbReference type="GO" id="GO:0005524">
    <property type="term" value="F:ATP binding"/>
    <property type="evidence" value="ECO:0007669"/>
    <property type="project" value="UniProtKB-KW"/>
</dbReference>
<dbReference type="InterPro" id="IPR035907">
    <property type="entry name" value="Hppk_sf"/>
</dbReference>
<evidence type="ECO:0000256" key="6">
    <source>
        <dbReference type="ARBA" id="ARBA00022741"/>
    </source>
</evidence>
<dbReference type="GO" id="GO:0046654">
    <property type="term" value="P:tetrahydrofolate biosynthetic process"/>
    <property type="evidence" value="ECO:0007669"/>
    <property type="project" value="UniProtKB-UniPathway"/>
</dbReference>
<dbReference type="NCBIfam" id="TIGR01498">
    <property type="entry name" value="folK"/>
    <property type="match status" value="1"/>
</dbReference>
<evidence type="ECO:0000256" key="7">
    <source>
        <dbReference type="ARBA" id="ARBA00022777"/>
    </source>
</evidence>
<dbReference type="GO" id="GO:0003848">
    <property type="term" value="F:2-amino-4-hydroxy-6-hydroxymethyldihydropteridine diphosphokinase activity"/>
    <property type="evidence" value="ECO:0007669"/>
    <property type="project" value="UniProtKB-EC"/>
</dbReference>
<dbReference type="Proteomes" id="UP000287502">
    <property type="component" value="Chromosome"/>
</dbReference>
<dbReference type="EC" id="2.7.6.3" evidence="3"/>
<organism evidence="14 15">
    <name type="scientific">Geovibrio thiophilus</name>
    <dbReference type="NCBI Taxonomy" id="139438"/>
    <lineage>
        <taxon>Bacteria</taxon>
        <taxon>Pseudomonadati</taxon>
        <taxon>Deferribacterota</taxon>
        <taxon>Deferribacteres</taxon>
        <taxon>Deferribacterales</taxon>
        <taxon>Geovibrionaceae</taxon>
        <taxon>Geovibrio</taxon>
    </lineage>
</organism>
<dbReference type="InterPro" id="IPR000550">
    <property type="entry name" value="Hppk"/>
</dbReference>
<keyword evidence="6" id="KW-0547">Nucleotide-binding</keyword>
<dbReference type="CDD" id="cd00483">
    <property type="entry name" value="HPPK"/>
    <property type="match status" value="1"/>
</dbReference>
<sequence length="167" mass="18590">MNSVRRIILALGSNIGDRERNFADALKALSSLIIIDKVSSVYSTASLLRDGQADYYNICCSGCTGLSTDKLLTFIKKTEKELGREQSARWQSRLIDIDIIDFGGEIHESEGLAVPHKETANRSFVLYPLRDVDADYVHPVSGMSIDRLIAGLKDDLDIKKIGDLSWR</sequence>
<evidence type="ECO:0000313" key="14">
    <source>
        <dbReference type="EMBL" id="QAR33263.1"/>
    </source>
</evidence>
<dbReference type="EMBL" id="CP035108">
    <property type="protein sequence ID" value="QAR33263.1"/>
    <property type="molecule type" value="Genomic_DNA"/>
</dbReference>
<evidence type="ECO:0000256" key="5">
    <source>
        <dbReference type="ARBA" id="ARBA00022679"/>
    </source>
</evidence>
<comment type="function">
    <text evidence="10">Catalyzes the transfer of pyrophosphate from adenosine triphosphate (ATP) to 6-hydroxymethyl-7,8-dihydropterin, an enzymatic step in folate biosynthesis pathway.</text>
</comment>
<evidence type="ECO:0000256" key="9">
    <source>
        <dbReference type="ARBA" id="ARBA00022909"/>
    </source>
</evidence>
<dbReference type="OrthoDB" id="9808041at2"/>
<keyword evidence="7 14" id="KW-0418">Kinase</keyword>
<comment type="pathway">
    <text evidence="1">Cofactor biosynthesis; tetrahydrofolate biosynthesis; 2-amino-4-hydroxy-6-hydroxymethyl-7,8-dihydropteridine diphosphate from 7,8-dihydroneopterin triphosphate: step 4/4.</text>
</comment>
<dbReference type="RefSeq" id="WP_128466549.1">
    <property type="nucleotide sequence ID" value="NZ_CP035108.1"/>
</dbReference>
<evidence type="ECO:0000256" key="2">
    <source>
        <dbReference type="ARBA" id="ARBA00005810"/>
    </source>
</evidence>
<dbReference type="PANTHER" id="PTHR43071">
    <property type="entry name" value="2-AMINO-4-HYDROXY-6-HYDROXYMETHYLDIHYDROPTERIDINE PYROPHOSPHOKINASE"/>
    <property type="match status" value="1"/>
</dbReference>
<proteinExistence type="inferred from homology"/>
<evidence type="ECO:0000256" key="11">
    <source>
        <dbReference type="ARBA" id="ARBA00029766"/>
    </source>
</evidence>
<dbReference type="GO" id="GO:0046656">
    <property type="term" value="P:folic acid biosynthetic process"/>
    <property type="evidence" value="ECO:0007669"/>
    <property type="project" value="UniProtKB-KW"/>
</dbReference>
<evidence type="ECO:0000256" key="10">
    <source>
        <dbReference type="ARBA" id="ARBA00029409"/>
    </source>
</evidence>
<gene>
    <name evidence="14" type="primary">folK</name>
    <name evidence="14" type="ORF">EP073_07565</name>
</gene>
<dbReference type="KEGG" id="gtl:EP073_07565"/>
<evidence type="ECO:0000313" key="15">
    <source>
        <dbReference type="Proteomes" id="UP000287502"/>
    </source>
</evidence>
<dbReference type="UniPathway" id="UPA00077">
    <property type="reaction ID" value="UER00155"/>
</dbReference>
<dbReference type="PANTHER" id="PTHR43071:SF1">
    <property type="entry name" value="2-AMINO-4-HYDROXY-6-HYDROXYMETHYLDIHYDROPTERIDINE PYROPHOSPHOKINASE"/>
    <property type="match status" value="1"/>
</dbReference>
<evidence type="ECO:0000256" key="3">
    <source>
        <dbReference type="ARBA" id="ARBA00013253"/>
    </source>
</evidence>
<protein>
    <recommendedName>
        <fullName evidence="4">2-amino-4-hydroxy-6-hydroxymethyldihydropteridine pyrophosphokinase</fullName>
        <ecNumber evidence="3">2.7.6.3</ecNumber>
    </recommendedName>
    <alternativeName>
        <fullName evidence="11">6-hydroxymethyl-7,8-dihydropterin pyrophosphokinase</fullName>
    </alternativeName>
    <alternativeName>
        <fullName evidence="12">7,8-dihydro-6-hydroxymethylpterin-pyrophosphokinase</fullName>
    </alternativeName>
</protein>
<evidence type="ECO:0000256" key="1">
    <source>
        <dbReference type="ARBA" id="ARBA00005051"/>
    </source>
</evidence>
<evidence type="ECO:0000256" key="8">
    <source>
        <dbReference type="ARBA" id="ARBA00022840"/>
    </source>
</evidence>
<evidence type="ECO:0000259" key="13">
    <source>
        <dbReference type="Pfam" id="PF01288"/>
    </source>
</evidence>
<evidence type="ECO:0000256" key="4">
    <source>
        <dbReference type="ARBA" id="ARBA00016218"/>
    </source>
</evidence>
<evidence type="ECO:0000256" key="12">
    <source>
        <dbReference type="ARBA" id="ARBA00033413"/>
    </source>
</evidence>